<evidence type="ECO:0000313" key="1">
    <source>
        <dbReference type="EMBL" id="CDJ35458.1"/>
    </source>
</evidence>
<keyword evidence="2" id="KW-1185">Reference proteome</keyword>
<proteinExistence type="predicted"/>
<sequence>MGATIVCVEQIVDEQMLRGWTILTDVATAAHWQERRGSLTGGRWRLISADGGDRELCVCPFSTSRHKRKAYAVHFAVERVRMVVAVGWTAADRVAEPEEMREPDA</sequence>
<dbReference type="EMBL" id="HG688506">
    <property type="protein sequence ID" value="CDJ35458.1"/>
    <property type="molecule type" value="Genomic_DNA"/>
</dbReference>
<name>U6KJ37_9EIME</name>
<protein>
    <submittedName>
        <fullName evidence="1">Uncharacterized protein</fullName>
    </submittedName>
</protein>
<accession>U6KJ37</accession>
<dbReference type="VEuPathDB" id="ToxoDB:EMH_0097640"/>
<dbReference type="RefSeq" id="XP_013358036.1">
    <property type="nucleotide sequence ID" value="XM_013502582.1"/>
</dbReference>
<dbReference type="Proteomes" id="UP000030744">
    <property type="component" value="Unassembled WGS sequence"/>
</dbReference>
<gene>
    <name evidence="1" type="ORF">EMH_0097640</name>
</gene>
<organism evidence="1 2">
    <name type="scientific">Eimeria mitis</name>
    <dbReference type="NCBI Taxonomy" id="44415"/>
    <lineage>
        <taxon>Eukaryota</taxon>
        <taxon>Sar</taxon>
        <taxon>Alveolata</taxon>
        <taxon>Apicomplexa</taxon>
        <taxon>Conoidasida</taxon>
        <taxon>Coccidia</taxon>
        <taxon>Eucoccidiorida</taxon>
        <taxon>Eimeriorina</taxon>
        <taxon>Eimeriidae</taxon>
        <taxon>Eimeria</taxon>
    </lineage>
</organism>
<reference evidence="1" key="2">
    <citation type="submission" date="2013-10" db="EMBL/GenBank/DDBJ databases">
        <authorList>
            <person name="Aslett M."/>
        </authorList>
    </citation>
    <scope>NUCLEOTIDE SEQUENCE [LARGE SCALE GENOMIC DNA]</scope>
    <source>
        <strain evidence="1">Houghton</strain>
    </source>
</reference>
<reference evidence="1" key="1">
    <citation type="submission" date="2013-10" db="EMBL/GenBank/DDBJ databases">
        <title>Genomic analysis of the causative agents of coccidiosis in chickens.</title>
        <authorList>
            <person name="Reid A.J."/>
            <person name="Blake D."/>
            <person name="Billington K."/>
            <person name="Browne H."/>
            <person name="Dunn M."/>
            <person name="Hung S."/>
            <person name="Kawahara F."/>
            <person name="Miranda-Saavedra D."/>
            <person name="Mourier T."/>
            <person name="Nagra H."/>
            <person name="Otto T.D."/>
            <person name="Rawlings N."/>
            <person name="Sanchez A."/>
            <person name="Sanders M."/>
            <person name="Subramaniam C."/>
            <person name="Tay Y."/>
            <person name="Dear P."/>
            <person name="Doerig C."/>
            <person name="Gruber A."/>
            <person name="Parkinson J."/>
            <person name="Shirley M."/>
            <person name="Wan K.L."/>
            <person name="Berriman M."/>
            <person name="Tomley F."/>
            <person name="Pain A."/>
        </authorList>
    </citation>
    <scope>NUCLEOTIDE SEQUENCE [LARGE SCALE GENOMIC DNA]</scope>
    <source>
        <strain evidence="1">Houghton</strain>
    </source>
</reference>
<dbReference type="GeneID" id="25383747"/>
<dbReference type="AlphaFoldDB" id="U6KJ37"/>
<evidence type="ECO:0000313" key="2">
    <source>
        <dbReference type="Proteomes" id="UP000030744"/>
    </source>
</evidence>